<keyword evidence="3" id="KW-1185">Reference proteome</keyword>
<dbReference type="InterPro" id="IPR052638">
    <property type="entry name" value="PiggyBac_TE-derived"/>
</dbReference>
<dbReference type="AlphaFoldDB" id="A0A8K0DD69"/>
<dbReference type="InterPro" id="IPR029526">
    <property type="entry name" value="PGBD"/>
</dbReference>
<protein>
    <recommendedName>
        <fullName evidence="1">PiggyBac transposable element-derived protein domain-containing protein</fullName>
    </recommendedName>
</protein>
<dbReference type="GO" id="GO:0043565">
    <property type="term" value="F:sequence-specific DNA binding"/>
    <property type="evidence" value="ECO:0007669"/>
    <property type="project" value="TreeGrafter"/>
</dbReference>
<feature type="domain" description="PiggyBac transposable element-derived protein" evidence="1">
    <location>
        <begin position="49"/>
        <end position="110"/>
    </location>
</feature>
<accession>A0A8K0DD69</accession>
<dbReference type="PANTHER" id="PTHR47055:SF3">
    <property type="entry name" value="PHORBOL-ESTER_DAG-TYPE DOMAIN-CONTAINING PROTEIN"/>
    <property type="match status" value="1"/>
</dbReference>
<dbReference type="PANTHER" id="PTHR47055">
    <property type="entry name" value="DDE_TNP_1_7 DOMAIN-CONTAINING PROTEIN"/>
    <property type="match status" value="1"/>
</dbReference>
<gene>
    <name evidence="2" type="ORF">ILUMI_04788</name>
</gene>
<name>A0A8K0DD69_IGNLU</name>
<organism evidence="2 3">
    <name type="scientific">Ignelater luminosus</name>
    <name type="common">Cucubano</name>
    <name type="synonym">Pyrophorus luminosus</name>
    <dbReference type="NCBI Taxonomy" id="2038154"/>
    <lineage>
        <taxon>Eukaryota</taxon>
        <taxon>Metazoa</taxon>
        <taxon>Ecdysozoa</taxon>
        <taxon>Arthropoda</taxon>
        <taxon>Hexapoda</taxon>
        <taxon>Insecta</taxon>
        <taxon>Pterygota</taxon>
        <taxon>Neoptera</taxon>
        <taxon>Endopterygota</taxon>
        <taxon>Coleoptera</taxon>
        <taxon>Polyphaga</taxon>
        <taxon>Elateriformia</taxon>
        <taxon>Elateroidea</taxon>
        <taxon>Elateridae</taxon>
        <taxon>Agrypninae</taxon>
        <taxon>Pyrophorini</taxon>
        <taxon>Ignelater</taxon>
    </lineage>
</organism>
<evidence type="ECO:0000313" key="3">
    <source>
        <dbReference type="Proteomes" id="UP000801492"/>
    </source>
</evidence>
<reference evidence="2" key="1">
    <citation type="submission" date="2019-08" db="EMBL/GenBank/DDBJ databases">
        <title>The genome of the North American firefly Photinus pyralis.</title>
        <authorList>
            <consortium name="Photinus pyralis genome working group"/>
            <person name="Fallon T.R."/>
            <person name="Sander Lower S.E."/>
            <person name="Weng J.-K."/>
        </authorList>
    </citation>
    <scope>NUCLEOTIDE SEQUENCE</scope>
    <source>
        <strain evidence="2">TRF0915ILg1</strain>
        <tissue evidence="2">Whole body</tissue>
    </source>
</reference>
<dbReference type="EMBL" id="VTPC01001665">
    <property type="protein sequence ID" value="KAF2901397.1"/>
    <property type="molecule type" value="Genomic_DNA"/>
</dbReference>
<comment type="caution">
    <text evidence="2">The sequence shown here is derived from an EMBL/GenBank/DDBJ whole genome shotgun (WGS) entry which is preliminary data.</text>
</comment>
<dbReference type="Pfam" id="PF13843">
    <property type="entry name" value="DDE_Tnp_1_7"/>
    <property type="match status" value="1"/>
</dbReference>
<evidence type="ECO:0000313" key="2">
    <source>
        <dbReference type="EMBL" id="KAF2901397.1"/>
    </source>
</evidence>
<sequence>MFELFFTEDVVSLLVTESHKIKTDYQNMFGKAAAPFVTMLDEFPDYKRNLEYYLYFDNLFSSFHLLNYLRDFGYRARGTIRDNRISKNYPLLSKTSMKKKPRGEYDYLSVAVDQIRHSTFRRGEKTFTSPKEEYPDFETVACFKVQFVHERNNTRSLFTGNLDKQLAKFCEDFTNSISLDKTTAHRLSRLAEN</sequence>
<evidence type="ECO:0000259" key="1">
    <source>
        <dbReference type="Pfam" id="PF13843"/>
    </source>
</evidence>
<dbReference type="OrthoDB" id="6734919at2759"/>
<dbReference type="Proteomes" id="UP000801492">
    <property type="component" value="Unassembled WGS sequence"/>
</dbReference>
<proteinExistence type="predicted"/>